<dbReference type="SMART" id="SM00347">
    <property type="entry name" value="HTH_MARR"/>
    <property type="match status" value="1"/>
</dbReference>
<dbReference type="Proteomes" id="UP000236884">
    <property type="component" value="Chromosome"/>
</dbReference>
<dbReference type="Pfam" id="PF12802">
    <property type="entry name" value="MarR_2"/>
    <property type="match status" value="1"/>
</dbReference>
<proteinExistence type="predicted"/>
<dbReference type="OrthoDB" id="8906692at2"/>
<keyword evidence="1" id="KW-0805">Transcription regulation</keyword>
<dbReference type="EMBL" id="AP014946">
    <property type="protein sequence ID" value="BAT61528.1"/>
    <property type="molecule type" value="Genomic_DNA"/>
</dbReference>
<evidence type="ECO:0000313" key="6">
    <source>
        <dbReference type="Proteomes" id="UP000236884"/>
    </source>
</evidence>
<dbReference type="PANTHER" id="PTHR35790:SF4">
    <property type="entry name" value="HTH-TYPE TRANSCRIPTIONAL REGULATOR PCHR"/>
    <property type="match status" value="1"/>
</dbReference>
<evidence type="ECO:0000313" key="5">
    <source>
        <dbReference type="EMBL" id="BAT61528.1"/>
    </source>
</evidence>
<keyword evidence="2" id="KW-0238">DNA-binding</keyword>
<dbReference type="InterPro" id="IPR052067">
    <property type="entry name" value="Metal_resp_HTH_trans_reg"/>
</dbReference>
<dbReference type="Gene3D" id="1.10.10.10">
    <property type="entry name" value="Winged helix-like DNA-binding domain superfamily/Winged helix DNA-binding domain"/>
    <property type="match status" value="1"/>
</dbReference>
<dbReference type="PANTHER" id="PTHR35790">
    <property type="entry name" value="HTH-TYPE TRANSCRIPTIONAL REGULATOR PCHR"/>
    <property type="match status" value="1"/>
</dbReference>
<keyword evidence="6" id="KW-1185">Reference proteome</keyword>
<dbReference type="KEGG" id="vgo:GJW-30_1_04085"/>
<dbReference type="PROSITE" id="PS50995">
    <property type="entry name" value="HTH_MARR_2"/>
    <property type="match status" value="1"/>
</dbReference>
<dbReference type="GO" id="GO:0003677">
    <property type="term" value="F:DNA binding"/>
    <property type="evidence" value="ECO:0007669"/>
    <property type="project" value="UniProtKB-KW"/>
</dbReference>
<feature type="domain" description="HTH marR-type" evidence="4">
    <location>
        <begin position="17"/>
        <end position="150"/>
    </location>
</feature>
<dbReference type="RefSeq" id="WP_096358214.1">
    <property type="nucleotide sequence ID" value="NZ_AP014946.1"/>
</dbReference>
<organism evidence="5 6">
    <name type="scientific">Variibacter gotjawalensis</name>
    <dbReference type="NCBI Taxonomy" id="1333996"/>
    <lineage>
        <taxon>Bacteria</taxon>
        <taxon>Pseudomonadati</taxon>
        <taxon>Pseudomonadota</taxon>
        <taxon>Alphaproteobacteria</taxon>
        <taxon>Hyphomicrobiales</taxon>
        <taxon>Nitrobacteraceae</taxon>
        <taxon>Variibacter</taxon>
    </lineage>
</organism>
<dbReference type="PRINTS" id="PR00598">
    <property type="entry name" value="HTHMARR"/>
</dbReference>
<evidence type="ECO:0000256" key="2">
    <source>
        <dbReference type="ARBA" id="ARBA00023125"/>
    </source>
</evidence>
<protein>
    <submittedName>
        <fullName evidence="5">Transcriptional regulator SlyA</fullName>
    </submittedName>
</protein>
<reference evidence="5 6" key="1">
    <citation type="submission" date="2015-08" db="EMBL/GenBank/DDBJ databases">
        <title>Investigation of the bacterial diversity of lava forest soil.</title>
        <authorList>
            <person name="Lee J.S."/>
        </authorList>
    </citation>
    <scope>NUCLEOTIDE SEQUENCE [LARGE SCALE GENOMIC DNA]</scope>
    <source>
        <strain evidence="5 6">GJW-30</strain>
    </source>
</reference>
<dbReference type="AlphaFoldDB" id="A0A0S3Q028"/>
<dbReference type="GO" id="GO:0003700">
    <property type="term" value="F:DNA-binding transcription factor activity"/>
    <property type="evidence" value="ECO:0007669"/>
    <property type="project" value="InterPro"/>
</dbReference>
<evidence type="ECO:0000256" key="1">
    <source>
        <dbReference type="ARBA" id="ARBA00023015"/>
    </source>
</evidence>
<name>A0A0S3Q028_9BRAD</name>
<dbReference type="InterPro" id="IPR000835">
    <property type="entry name" value="HTH_MarR-typ"/>
</dbReference>
<gene>
    <name evidence="5" type="primary">slyA_2</name>
    <name evidence="5" type="ORF">GJW-30_1_04085</name>
</gene>
<dbReference type="InterPro" id="IPR036388">
    <property type="entry name" value="WH-like_DNA-bd_sf"/>
</dbReference>
<sequence length="157" mass="17325">MPKAKPTRKAATTLDLERYVPALITFIANKLSRTATQTYQTRFGVNVTEWRIIALLAIEPAISASRICSVIGYDRGPVSRTLASMEKRGLVSIESDPNDARSHRISLTERGQDMHDRIIVVALQREARLLGCLSASERQTLIGLLARVHGNLDAVSD</sequence>
<evidence type="ECO:0000256" key="3">
    <source>
        <dbReference type="ARBA" id="ARBA00023163"/>
    </source>
</evidence>
<keyword evidence="3" id="KW-0804">Transcription</keyword>
<dbReference type="InterPro" id="IPR036390">
    <property type="entry name" value="WH_DNA-bd_sf"/>
</dbReference>
<dbReference type="SUPFAM" id="SSF46785">
    <property type="entry name" value="Winged helix' DNA-binding domain"/>
    <property type="match status" value="1"/>
</dbReference>
<accession>A0A0S3Q028</accession>
<evidence type="ECO:0000259" key="4">
    <source>
        <dbReference type="PROSITE" id="PS50995"/>
    </source>
</evidence>